<keyword evidence="2" id="KW-0677">Repeat</keyword>
<dbReference type="SUPFAM" id="SSF63829">
    <property type="entry name" value="Calcium-dependent phosphotriesterase"/>
    <property type="match status" value="1"/>
</dbReference>
<evidence type="ECO:0000256" key="2">
    <source>
        <dbReference type="ARBA" id="ARBA00022737"/>
    </source>
</evidence>
<proteinExistence type="predicted"/>
<name>A0A381PK71_9ZZZZ</name>
<dbReference type="AlphaFoldDB" id="A0A381PK71"/>
<dbReference type="EMBL" id="UINC01001010">
    <property type="protein sequence ID" value="SUZ67391.1"/>
    <property type="molecule type" value="Genomic_DNA"/>
</dbReference>
<sequence length="371" mass="41412">MMKINKHFVNRIFGALLCLFIFTCASVDSIAVPAPTKFDVVPDWPKQLPNNWIMGQVAGVDVDSKDNIWIVQRPNSLTPQEAGLAQDPPLDDCCLPAPSVLAFDQQGNLLTWFGGKKFSGQWPQTEHGLFIDHEDNIWIAGAGNTDDVVLKLSNKGELLLQVGEYGVYGGSNDTQHLGKPTDIAVDAENNEAYISDGYRNRRIIVVDATTGEYKRHWGAYGSVPHDRPLPDYSSLAPPDSSFRSPVHAIRLSNDGHVYIADRVNNRIQVFQKDGTFIKEAFIAPKTLDMGSVWDIELSRDPQQSMLYVADGMNNRVWILNRHNLDVSDSLGRPGRYAGQFGWIHNVAMDSKGNLYTTEVETGKRVQKFRPQ</sequence>
<dbReference type="PANTHER" id="PTHR10680">
    <property type="entry name" value="PEPTIDYL-GLYCINE ALPHA-AMIDATING MONOOXYGENASE"/>
    <property type="match status" value="1"/>
</dbReference>
<reference evidence="4" key="1">
    <citation type="submission" date="2018-05" db="EMBL/GenBank/DDBJ databases">
        <authorList>
            <person name="Lanie J.A."/>
            <person name="Ng W.-L."/>
            <person name="Kazmierczak K.M."/>
            <person name="Andrzejewski T.M."/>
            <person name="Davidsen T.M."/>
            <person name="Wayne K.J."/>
            <person name="Tettelin H."/>
            <person name="Glass J.I."/>
            <person name="Rusch D."/>
            <person name="Podicherti R."/>
            <person name="Tsui H.-C.T."/>
            <person name="Winkler M.E."/>
        </authorList>
    </citation>
    <scope>NUCLEOTIDE SEQUENCE</scope>
</reference>
<dbReference type="Pfam" id="PF01436">
    <property type="entry name" value="NHL"/>
    <property type="match status" value="1"/>
</dbReference>
<protein>
    <recommendedName>
        <fullName evidence="5">Peptidylamidoglycolate lyase</fullName>
    </recommendedName>
</protein>
<dbReference type="InterPro" id="IPR001258">
    <property type="entry name" value="NHL_repeat"/>
</dbReference>
<dbReference type="InterPro" id="IPR011042">
    <property type="entry name" value="6-blade_b-propeller_TolB-like"/>
</dbReference>
<evidence type="ECO:0000313" key="4">
    <source>
        <dbReference type="EMBL" id="SUZ67391.1"/>
    </source>
</evidence>
<dbReference type="PROSITE" id="PS51125">
    <property type="entry name" value="NHL"/>
    <property type="match status" value="1"/>
</dbReference>
<accession>A0A381PK71</accession>
<keyword evidence="3" id="KW-0325">Glycoprotein</keyword>
<dbReference type="PANTHER" id="PTHR10680:SF14">
    <property type="entry name" value="PEPTIDYL-GLYCINE ALPHA-AMIDATING MONOOXYGENASE"/>
    <property type="match status" value="1"/>
</dbReference>
<gene>
    <name evidence="4" type="ORF">METZ01_LOCUS20245</name>
</gene>
<keyword evidence="1" id="KW-0732">Signal</keyword>
<evidence type="ECO:0000256" key="1">
    <source>
        <dbReference type="ARBA" id="ARBA00022729"/>
    </source>
</evidence>
<evidence type="ECO:0000256" key="3">
    <source>
        <dbReference type="ARBA" id="ARBA00023180"/>
    </source>
</evidence>
<evidence type="ECO:0008006" key="5">
    <source>
        <dbReference type="Google" id="ProtNLM"/>
    </source>
</evidence>
<organism evidence="4">
    <name type="scientific">marine metagenome</name>
    <dbReference type="NCBI Taxonomy" id="408172"/>
    <lineage>
        <taxon>unclassified sequences</taxon>
        <taxon>metagenomes</taxon>
        <taxon>ecological metagenomes</taxon>
    </lineage>
</organism>
<dbReference type="Gene3D" id="2.120.10.30">
    <property type="entry name" value="TolB, C-terminal domain"/>
    <property type="match status" value="1"/>
</dbReference>